<dbReference type="InterPro" id="IPR003593">
    <property type="entry name" value="AAA+_ATPase"/>
</dbReference>
<dbReference type="PANTHER" id="PTHR43394">
    <property type="entry name" value="ATP-DEPENDENT PERMEASE MDL1, MITOCHONDRIAL"/>
    <property type="match status" value="1"/>
</dbReference>
<feature type="transmembrane region" description="Helical" evidence="10">
    <location>
        <begin position="204"/>
        <end position="227"/>
    </location>
</feature>
<dbReference type="InterPro" id="IPR039421">
    <property type="entry name" value="Type_1_exporter"/>
</dbReference>
<dbReference type="GO" id="GO:0005524">
    <property type="term" value="F:ATP binding"/>
    <property type="evidence" value="ECO:0007669"/>
    <property type="project" value="UniProtKB-KW"/>
</dbReference>
<dbReference type="RefSeq" id="WP_189682291.1">
    <property type="nucleotide sequence ID" value="NZ_BNCJ01000020.1"/>
</dbReference>
<keyword evidence="9 10" id="KW-0472">Membrane</keyword>
<dbReference type="Proteomes" id="UP000626220">
    <property type="component" value="Unassembled WGS sequence"/>
</dbReference>
<evidence type="ECO:0000256" key="6">
    <source>
        <dbReference type="ARBA" id="ARBA00022801"/>
    </source>
</evidence>
<feature type="transmembrane region" description="Helical" evidence="10">
    <location>
        <begin position="176"/>
        <end position="198"/>
    </location>
</feature>
<dbReference type="Pfam" id="PF00664">
    <property type="entry name" value="ABC_membrane"/>
    <property type="match status" value="1"/>
</dbReference>
<keyword evidence="8 10" id="KW-1133">Transmembrane helix</keyword>
<keyword evidence="3" id="KW-1003">Cell membrane</keyword>
<keyword evidence="7" id="KW-0067">ATP-binding</keyword>
<dbReference type="SUPFAM" id="SSF52540">
    <property type="entry name" value="P-loop containing nucleoside triphosphate hydrolases"/>
    <property type="match status" value="1"/>
</dbReference>
<reference evidence="14" key="2">
    <citation type="submission" date="2020-09" db="EMBL/GenBank/DDBJ databases">
        <authorList>
            <person name="Sun Q."/>
            <person name="Kim S."/>
        </authorList>
    </citation>
    <scope>NUCLEOTIDE SEQUENCE</scope>
    <source>
        <strain evidence="14">KCTC 42650</strain>
    </source>
</reference>
<dbReference type="Gene3D" id="1.20.1560.10">
    <property type="entry name" value="ABC transporter type 1, transmembrane domain"/>
    <property type="match status" value="1"/>
</dbReference>
<evidence type="ECO:0000259" key="11">
    <source>
        <dbReference type="PROSITE" id="PS50893"/>
    </source>
</evidence>
<evidence type="ECO:0000256" key="8">
    <source>
        <dbReference type="ARBA" id="ARBA00022989"/>
    </source>
</evidence>
<evidence type="ECO:0000256" key="2">
    <source>
        <dbReference type="ARBA" id="ARBA00022448"/>
    </source>
</evidence>
<dbReference type="FunFam" id="3.40.50.300:FF:000299">
    <property type="entry name" value="ABC transporter ATP-binding protein/permease"/>
    <property type="match status" value="1"/>
</dbReference>
<feature type="domain" description="ABC transmembrane type-1" evidence="12">
    <location>
        <begin position="176"/>
        <end position="449"/>
    </location>
</feature>
<comment type="caution">
    <text evidence="14">The sequence shown here is derived from an EMBL/GenBank/DDBJ whole genome shotgun (WGS) entry which is preliminary data.</text>
</comment>
<dbReference type="PANTHER" id="PTHR43394:SF1">
    <property type="entry name" value="ATP-BINDING CASSETTE SUB-FAMILY B MEMBER 10, MITOCHONDRIAL"/>
    <property type="match status" value="1"/>
</dbReference>
<dbReference type="AlphaFoldDB" id="A0A8J3MBT4"/>
<dbReference type="CDD" id="cd18587">
    <property type="entry name" value="ABC_6TM_LapB_like"/>
    <property type="match status" value="1"/>
</dbReference>
<evidence type="ECO:0000313" key="15">
    <source>
        <dbReference type="Proteomes" id="UP000626220"/>
    </source>
</evidence>
<dbReference type="GO" id="GO:0005886">
    <property type="term" value="C:plasma membrane"/>
    <property type="evidence" value="ECO:0007669"/>
    <property type="project" value="UniProtKB-SubCell"/>
</dbReference>
<evidence type="ECO:0000256" key="5">
    <source>
        <dbReference type="ARBA" id="ARBA00022741"/>
    </source>
</evidence>
<dbReference type="Gene3D" id="3.90.70.10">
    <property type="entry name" value="Cysteine proteinases"/>
    <property type="match status" value="1"/>
</dbReference>
<gene>
    <name evidence="14" type="ORF">GCM10017056_44100</name>
</gene>
<sequence>MTREAPPGLAGTIGRQEVAAAVSSDMAVIAWLAKAHQRPFSESGLRAALPAGTDLASPEGMSRALGLLGLKARLVSERPVSIDPAVLPCVLVRPDGSQAILAGVDAKRRLFTVIDPLAGNLEVEFKRRALRRAFADRVILVSGQEDRPAAPHGTQAGGRDWFWGPVRECWPAWGQILVAALCLNLLTFALPIFVMNVYDRVIPNAAFVTLSTLAVGVAIALAFDVALRTLRAGILERIGRRVDLKVGSALFQQCMSARLMARAGGAAGMANAVRDFESVRDFFGSASFVALIDLMFIGLFITGLFLVVGPLAWVPLLAVPVVLALALIAQVPLRRSAARAQQLATRRHIVLVEALLGIEAVKSLNGEPVMQREWENAIAAAARISGKTRFWSGLATNGALLVQQVVSVGIIVWGVYLVTQGQITVGALVAANILSGRVLAPLTAVAQTIFRAHYARSAMQALNQLMEMPREREETIRTDLRVRRGALNFRDVTYRYPGAQHPALDQVSFEIAPGEVVALLGRVGSGKSTTGKLMNGLLVPESGTILVDGHALAQYDPAELRDGIGYLTQDSELFTGSLRENMTIGRPRASDDEIRQALYLAGMDEFVAANPEGLDMFLGEKGHSLSGGQRQGVALARLLLRNTPVLFLDEPTNAMDQTMEAAVIGRIQKLAQGERTVILCTHRMSLANLADRFIVLDKGRKLLDGPKQDVLNALRNAQLRKAEG</sequence>
<feature type="domain" description="Peptidase C39" evidence="13">
    <location>
        <begin position="17"/>
        <end position="141"/>
    </location>
</feature>
<evidence type="ECO:0000256" key="4">
    <source>
        <dbReference type="ARBA" id="ARBA00022692"/>
    </source>
</evidence>
<name>A0A8J3MBT4_9RHOB</name>
<keyword evidence="6" id="KW-0378">Hydrolase</keyword>
<dbReference type="InterPro" id="IPR036640">
    <property type="entry name" value="ABC1_TM_sf"/>
</dbReference>
<dbReference type="Gene3D" id="3.40.50.300">
    <property type="entry name" value="P-loop containing nucleotide triphosphate hydrolases"/>
    <property type="match status" value="1"/>
</dbReference>
<dbReference type="GO" id="GO:0015421">
    <property type="term" value="F:ABC-type oligopeptide transporter activity"/>
    <property type="evidence" value="ECO:0007669"/>
    <property type="project" value="TreeGrafter"/>
</dbReference>
<dbReference type="GO" id="GO:0008233">
    <property type="term" value="F:peptidase activity"/>
    <property type="evidence" value="ECO:0007669"/>
    <property type="project" value="InterPro"/>
</dbReference>
<accession>A0A8J3MBT4</accession>
<dbReference type="EMBL" id="BNCJ01000020">
    <property type="protein sequence ID" value="GHF68061.1"/>
    <property type="molecule type" value="Genomic_DNA"/>
</dbReference>
<feature type="transmembrane region" description="Helical" evidence="10">
    <location>
        <begin position="312"/>
        <end position="333"/>
    </location>
</feature>
<dbReference type="InterPro" id="IPR003439">
    <property type="entry name" value="ABC_transporter-like_ATP-bd"/>
</dbReference>
<evidence type="ECO:0000259" key="12">
    <source>
        <dbReference type="PROSITE" id="PS50929"/>
    </source>
</evidence>
<dbReference type="GO" id="GO:0006508">
    <property type="term" value="P:proteolysis"/>
    <property type="evidence" value="ECO:0007669"/>
    <property type="project" value="InterPro"/>
</dbReference>
<proteinExistence type="predicted"/>
<comment type="subcellular location">
    <subcellularLocation>
        <location evidence="1">Cell membrane</location>
        <topology evidence="1">Multi-pass membrane protein</topology>
    </subcellularLocation>
</comment>
<protein>
    <submittedName>
        <fullName evidence="14">Peptide ABC transporter ATP-binidng protein</fullName>
    </submittedName>
</protein>
<dbReference type="SMART" id="SM00382">
    <property type="entry name" value="AAA"/>
    <property type="match status" value="1"/>
</dbReference>
<dbReference type="PROSITE" id="PS50929">
    <property type="entry name" value="ABC_TM1F"/>
    <property type="match status" value="1"/>
</dbReference>
<dbReference type="SUPFAM" id="SSF90123">
    <property type="entry name" value="ABC transporter transmembrane region"/>
    <property type="match status" value="1"/>
</dbReference>
<dbReference type="InterPro" id="IPR017750">
    <property type="entry name" value="ATPase_T1SS"/>
</dbReference>
<evidence type="ECO:0000259" key="13">
    <source>
        <dbReference type="PROSITE" id="PS50990"/>
    </source>
</evidence>
<evidence type="ECO:0000313" key="14">
    <source>
        <dbReference type="EMBL" id="GHF68061.1"/>
    </source>
</evidence>
<reference evidence="14" key="1">
    <citation type="journal article" date="2014" name="Int. J. Syst. Evol. Microbiol.">
        <title>Complete genome sequence of Corynebacterium casei LMG S-19264T (=DSM 44701T), isolated from a smear-ripened cheese.</title>
        <authorList>
            <consortium name="US DOE Joint Genome Institute (JGI-PGF)"/>
            <person name="Walter F."/>
            <person name="Albersmeier A."/>
            <person name="Kalinowski J."/>
            <person name="Ruckert C."/>
        </authorList>
    </citation>
    <scope>NUCLEOTIDE SEQUENCE</scope>
    <source>
        <strain evidence="14">KCTC 42650</strain>
    </source>
</reference>
<evidence type="ECO:0000256" key="3">
    <source>
        <dbReference type="ARBA" id="ARBA00022475"/>
    </source>
</evidence>
<keyword evidence="15" id="KW-1185">Reference proteome</keyword>
<dbReference type="InterPro" id="IPR005074">
    <property type="entry name" value="Peptidase_C39"/>
</dbReference>
<evidence type="ECO:0000256" key="1">
    <source>
        <dbReference type="ARBA" id="ARBA00004651"/>
    </source>
</evidence>
<dbReference type="InterPro" id="IPR011527">
    <property type="entry name" value="ABC1_TM_dom"/>
</dbReference>
<keyword evidence="4 10" id="KW-0812">Transmembrane</keyword>
<evidence type="ECO:0000256" key="10">
    <source>
        <dbReference type="SAM" id="Phobius"/>
    </source>
</evidence>
<organism evidence="14 15">
    <name type="scientific">Seohaeicola zhoushanensis</name>
    <dbReference type="NCBI Taxonomy" id="1569283"/>
    <lineage>
        <taxon>Bacteria</taxon>
        <taxon>Pseudomonadati</taxon>
        <taxon>Pseudomonadota</taxon>
        <taxon>Alphaproteobacteria</taxon>
        <taxon>Rhodobacterales</taxon>
        <taxon>Roseobacteraceae</taxon>
        <taxon>Seohaeicola</taxon>
    </lineage>
</organism>
<evidence type="ECO:0000256" key="9">
    <source>
        <dbReference type="ARBA" id="ARBA00023136"/>
    </source>
</evidence>
<feature type="transmembrane region" description="Helical" evidence="10">
    <location>
        <begin position="282"/>
        <end position="306"/>
    </location>
</feature>
<feature type="domain" description="ABC transporter" evidence="11">
    <location>
        <begin position="487"/>
        <end position="723"/>
    </location>
</feature>
<keyword evidence="2" id="KW-0813">Transport</keyword>
<evidence type="ECO:0000256" key="7">
    <source>
        <dbReference type="ARBA" id="ARBA00022840"/>
    </source>
</evidence>
<dbReference type="PROSITE" id="PS50893">
    <property type="entry name" value="ABC_TRANSPORTER_2"/>
    <property type="match status" value="1"/>
</dbReference>
<dbReference type="PROSITE" id="PS50990">
    <property type="entry name" value="PEPTIDASE_C39"/>
    <property type="match status" value="1"/>
</dbReference>
<keyword evidence="5" id="KW-0547">Nucleotide-binding</keyword>
<dbReference type="GO" id="GO:0016887">
    <property type="term" value="F:ATP hydrolysis activity"/>
    <property type="evidence" value="ECO:0007669"/>
    <property type="project" value="InterPro"/>
</dbReference>
<dbReference type="NCBIfam" id="TIGR03375">
    <property type="entry name" value="type_I_sec_LssB"/>
    <property type="match status" value="1"/>
</dbReference>
<dbReference type="Pfam" id="PF00005">
    <property type="entry name" value="ABC_tran"/>
    <property type="match status" value="1"/>
</dbReference>
<dbReference type="InterPro" id="IPR027417">
    <property type="entry name" value="P-loop_NTPase"/>
</dbReference>